<evidence type="ECO:0000256" key="10">
    <source>
        <dbReference type="ARBA" id="ARBA00022853"/>
    </source>
</evidence>
<evidence type="ECO:0000256" key="4">
    <source>
        <dbReference type="ARBA" id="ARBA00012188"/>
    </source>
</evidence>
<evidence type="ECO:0000256" key="14">
    <source>
        <dbReference type="ARBA" id="ARBA00031786"/>
    </source>
</evidence>
<feature type="compositionally biased region" description="Basic and acidic residues" evidence="18">
    <location>
        <begin position="1253"/>
        <end position="1266"/>
    </location>
</feature>
<feature type="region of interest" description="Disordered" evidence="18">
    <location>
        <begin position="1944"/>
        <end position="2024"/>
    </location>
</feature>
<name>A0AAV1PB01_SCOSC</name>
<evidence type="ECO:0000313" key="21">
    <source>
        <dbReference type="Proteomes" id="UP001314229"/>
    </source>
</evidence>
<comment type="catalytic activity">
    <reaction evidence="16">
        <text>N(6),N(6)-dimethyl-L-lysyl(20)-[histone H4] + S-adenosyl-L-methionine = N(6),N(6),N(6)-trimethyl-L-lysyl(20)-[histone H4] + S-adenosyl-L-homocysteine + H(+)</text>
        <dbReference type="Rhea" id="RHEA:61992"/>
        <dbReference type="Rhea" id="RHEA-COMP:15556"/>
        <dbReference type="Rhea" id="RHEA-COMP:15998"/>
        <dbReference type="ChEBI" id="CHEBI:15378"/>
        <dbReference type="ChEBI" id="CHEBI:57856"/>
        <dbReference type="ChEBI" id="CHEBI:59789"/>
        <dbReference type="ChEBI" id="CHEBI:61961"/>
        <dbReference type="ChEBI" id="CHEBI:61976"/>
    </reaction>
    <physiologicalReaction direction="left-to-right" evidence="16">
        <dbReference type="Rhea" id="RHEA:61993"/>
    </physiologicalReaction>
</comment>
<feature type="compositionally biased region" description="Low complexity" evidence="18">
    <location>
        <begin position="959"/>
        <end position="968"/>
    </location>
</feature>
<keyword evidence="11" id="KW-0805">Transcription regulation</keyword>
<dbReference type="GO" id="GO:0140941">
    <property type="term" value="F:histone H4K20me methyltransferase activity"/>
    <property type="evidence" value="ECO:0007669"/>
    <property type="project" value="UniProtKB-EC"/>
</dbReference>
<evidence type="ECO:0000256" key="2">
    <source>
        <dbReference type="ARBA" id="ARBA00004286"/>
    </source>
</evidence>
<dbReference type="InterPro" id="IPR025790">
    <property type="entry name" value="Suv4-20_animal"/>
</dbReference>
<evidence type="ECO:0000256" key="15">
    <source>
        <dbReference type="ARBA" id="ARBA00031835"/>
    </source>
</evidence>
<feature type="compositionally biased region" description="Polar residues" evidence="18">
    <location>
        <begin position="1588"/>
        <end position="1603"/>
    </location>
</feature>
<evidence type="ECO:0000256" key="13">
    <source>
        <dbReference type="ARBA" id="ARBA00023242"/>
    </source>
</evidence>
<keyword evidence="7" id="KW-0489">Methyltransferase</keyword>
<feature type="region of interest" description="Disordered" evidence="18">
    <location>
        <begin position="1878"/>
        <end position="1922"/>
    </location>
</feature>
<sequence>MDGCTRMSVKELCDTDDLATSLVLDPLLGFSTHKMNVSPPPEVRRWGNLKETLLRFQRTHDFNATFEALTVGELAGDYFNALGSHRQELLRQHVYRYLSAFLLESGVKIESCDRYSSETNGAKITSTRQWFAGERVEVLLGCIAELSPADSAVLRTGVNDFSVMYSTRKRCAQLWLGPAAFINHDCRPNCKFVPGEKNGACVEVIRPISPGEEITCYYGASFFGEGNEMCECCTCERKGEGHFKHRGKQPECEETKDSVGQKYRLRERYLRQHREKGHLPARPIIPGLHSGIFKAIPSRNSFTQQMRRNALKNRKLSQTKQWRREKHRRSGKHPLKSSAAKQHRTVPLLSQVTLRDLQIRVRRHSVDFLLNCKDPKSKERALLQQLEEVESEANQLSGLNSTSSKETGEVNLKPFTMNSSTSGQQKSTQAVSSTALNGKSVLEGRPAHLRTSSRTRSMVRTELELQTGSTNTVDTTTVCHPADLNETCSAIKQEKVEKAIIESQSRHSSSVESCTVDTAPNPAAQEAEHKTIGASPLSDVRQSVSDGSRIAVDNPLISLKQYLTVNLTRLSVRQTLGVENTSEDRKGRVVLRGRNRPTQGPKPVAPVVQSERRVSRSQQKQAASSEISTAEGNRGVREMFFKAVDKVNLRRRHASETVGDLSDSKKIEDDKVIEIQTVSGEETGCTQQEQQDIVKSQKENTTTTVTDCKVDKAPEEVKESDCKIVYSERTRGRTNALCVKNKLPDACEDDKVIKLSEQTVISATQQPVSRLEEDVVIEQAKEEAKDSECKIVSSTRTGRRNNVQYIQNIVNDACKEDKVVKLSEPTAKSVSKPVSRHEEDVVIKQAKVLLSDILRKDKPLIDRRLQGDIVGRGLSTSALKEVQSLEEEAQQTEINGGRYHRSAQGRIMRRKMRPRAAKTKAEDKQNNKGQLSKDSPATLKTQTSGDSLQLQSTQRHDNPPAACLNPLPLRSPISAKATSNLHPDINPQAHIQSNIPLKKRTFRSSVELDPEQGLNSASKESAELNSSTDATQDLNQGSGESSNVKREGKRRCRRSELQRLICKRTTRQNVFQRVLRSRPNEVQRSQLFRKVRKCKLERQDKSYSDSAQMLESDKLPGNKRAVKIQQSCIRKITRSKSQKESEVEKLPLEESDLEDTKPDINFKIRFKRRRGKVWEMQSSGIENMALKTEKGDELVTCDPFKAIMDSVSVLNMEMEAAQAHVQANKKSKSLLHRLKRRSARLSEGQSVNLPADAKSEKDQDLEKVEKGPSEIISDKVEVKEKIDKEILCGVKLLPEKKESLKSDGESVPAVGKETKIEDRFVKNCCQFESSSQQKQEPEFGFNGFPLPVIKLRRKAEDIWEVDSKEEELRQTEFKVEPKIKKEIKGQVLGKGKKGLLDLNRLKEECASSQRLNSNSAVLKTETPPFSLSLSPLSLSSPINDNRTEVISSAANVITERPEMNSGGRKQRHKMERTHKCGPVETPTTCLSHTLQQIDNSLSRLSEGLCSSQTLEKPAACSSSSNSVIQPPSQSPPFTIADNMLSGEPNFTNCCEDLLDFQCLNFEGYYQPQNILPSSPSDLCSLDPPTDPFSSPLSHSPSDTWTTETPYLGPPSPGNNFTSEDLQFFPGLISSKSDSVPLECEAKDASKDRNPPNTSYSFSALCNSELSAKDRIMSKNPGMRLSKEDFKTQPFSVVGKPRLFGATQSSVTSQTPVTFSQTPINVKASTSQLRAQSHFKTQGPFHRMTIPNKSQRLSSCQPNTVRGVSQSCLPKSVQPSQMPNNKFSSPQLFTMKNPNPPESPFNYHEKPSTVIHRVLKFQGGNPTQNLYSAPCKDAMAAGSPNVMSRTLSAKSGAFDKTQHSQKQGINTEGHHKNSMSFQGFGKDVDHLGPSSNPSRSNINFNKPNTSFPQSFNRSKMSSDKHESGEINMTYKNFSALPRPFFFPSKMSEGYSSQQDKSLKQDKSTPLNSHKHQPCYPQQDPFDFSFGSSLSPMSQHNSPHVAHSTPPATPTPANKSQSSTSSASLPYGYQGPPYVLNFSGDHSLTLGLRDGADGYPGLGSTNYTYHCLMEPSGTQGRLVLEPCGPQMSNPASFSLGGFGLKGQDEHCRKDMQQQCQPGDHQGAPHYGPVPPSHSTGATKPKRVRLVVTDGTVDLDLQYSD</sequence>
<evidence type="ECO:0000256" key="7">
    <source>
        <dbReference type="ARBA" id="ARBA00022603"/>
    </source>
</evidence>
<feature type="region of interest" description="Disordered" evidence="18">
    <location>
        <begin position="1459"/>
        <end position="1478"/>
    </location>
</feature>
<keyword evidence="10" id="KW-0156">Chromatin regulator</keyword>
<feature type="compositionally biased region" description="Polar residues" evidence="18">
    <location>
        <begin position="927"/>
        <end position="953"/>
    </location>
</feature>
<keyword evidence="12" id="KW-0804">Transcription</keyword>
<dbReference type="PROSITE" id="PS50280">
    <property type="entry name" value="SET"/>
    <property type="match status" value="1"/>
</dbReference>
<gene>
    <name evidence="20" type="ORF">FSCOSCO3_A027878</name>
</gene>
<evidence type="ECO:0000256" key="9">
    <source>
        <dbReference type="ARBA" id="ARBA00022691"/>
    </source>
</evidence>
<dbReference type="GO" id="GO:0005634">
    <property type="term" value="C:nucleus"/>
    <property type="evidence" value="ECO:0007669"/>
    <property type="project" value="UniProtKB-SubCell"/>
</dbReference>
<dbReference type="Gene3D" id="1.10.10.1700">
    <property type="entry name" value="Histone-lysine N-methyltransferase"/>
    <property type="match status" value="1"/>
</dbReference>
<dbReference type="PROSITE" id="PS51570">
    <property type="entry name" value="SAM_MT43_SUVAR420_2"/>
    <property type="match status" value="1"/>
</dbReference>
<comment type="catalytic activity">
    <reaction evidence="17">
        <text>N(6)-methyl-L-lysyl(20)-[histone H4] + S-adenosyl-L-methionine = N(6),N(6)-dimethyl-L-lysyl(20)-[histone H4] + S-adenosyl-L-homocysteine + H(+)</text>
        <dbReference type="Rhea" id="RHEA:60348"/>
        <dbReference type="Rhea" id="RHEA-COMP:15555"/>
        <dbReference type="Rhea" id="RHEA-COMP:15556"/>
        <dbReference type="ChEBI" id="CHEBI:15378"/>
        <dbReference type="ChEBI" id="CHEBI:57856"/>
        <dbReference type="ChEBI" id="CHEBI:59789"/>
        <dbReference type="ChEBI" id="CHEBI:61929"/>
        <dbReference type="ChEBI" id="CHEBI:61976"/>
        <dbReference type="EC" id="2.1.1.362"/>
    </reaction>
    <physiologicalReaction direction="left-to-right" evidence="17">
        <dbReference type="Rhea" id="RHEA:60349"/>
    </physiologicalReaction>
</comment>
<evidence type="ECO:0000313" key="20">
    <source>
        <dbReference type="EMBL" id="CAK6968813.1"/>
    </source>
</evidence>
<feature type="compositionally biased region" description="Low complexity" evidence="18">
    <location>
        <begin position="2009"/>
        <end position="2022"/>
    </location>
</feature>
<dbReference type="GO" id="GO:0032259">
    <property type="term" value="P:methylation"/>
    <property type="evidence" value="ECO:0007669"/>
    <property type="project" value="UniProtKB-KW"/>
</dbReference>
<protein>
    <recommendedName>
        <fullName evidence="14">[histone H4]-N-methyl-L-lysine20 N-methyltransferase KMT5B</fullName>
        <ecNumber evidence="3">2.1.1.361</ecNumber>
        <ecNumber evidence="4">2.1.1.362</ecNumber>
    </recommendedName>
    <alternativeName>
        <fullName evidence="15">[histone H4]-lysine20 N-methyltransferase KMT5B</fullName>
    </alternativeName>
</protein>
<comment type="subcellular location">
    <subcellularLocation>
        <location evidence="2">Chromosome</location>
    </subcellularLocation>
    <subcellularLocation>
        <location evidence="1">Nucleus</location>
    </subcellularLocation>
</comment>
<dbReference type="PANTHER" id="PTHR12977:SF4">
    <property type="entry name" value="HISTONE-LYSINE N-METHYLTRANSFERASE KMT5B"/>
    <property type="match status" value="1"/>
</dbReference>
<dbReference type="GO" id="GO:0005694">
    <property type="term" value="C:chromosome"/>
    <property type="evidence" value="ECO:0007669"/>
    <property type="project" value="UniProtKB-SubCell"/>
</dbReference>
<feature type="compositionally biased region" description="Polar residues" evidence="18">
    <location>
        <begin position="1013"/>
        <end position="1042"/>
    </location>
</feature>
<feature type="region of interest" description="Disordered" evidence="18">
    <location>
        <begin position="1575"/>
        <end position="1603"/>
    </location>
</feature>
<evidence type="ECO:0000256" key="18">
    <source>
        <dbReference type="SAM" id="MobiDB-lite"/>
    </source>
</evidence>
<evidence type="ECO:0000256" key="6">
    <source>
        <dbReference type="ARBA" id="ARBA00022491"/>
    </source>
</evidence>
<keyword evidence="6" id="KW-0678">Repressor</keyword>
<feature type="compositionally biased region" description="Basic residues" evidence="18">
    <location>
        <begin position="312"/>
        <end position="335"/>
    </location>
</feature>
<evidence type="ECO:0000256" key="3">
    <source>
        <dbReference type="ARBA" id="ARBA00012187"/>
    </source>
</evidence>
<keyword evidence="9" id="KW-0949">S-adenosyl-L-methionine</keyword>
<evidence type="ECO:0000256" key="16">
    <source>
        <dbReference type="ARBA" id="ARBA00048602"/>
    </source>
</evidence>
<evidence type="ECO:0000256" key="17">
    <source>
        <dbReference type="ARBA" id="ARBA00048710"/>
    </source>
</evidence>
<dbReference type="FunFam" id="1.10.10.1700:FF:000001">
    <property type="entry name" value="Histone-lysine N-methyltransferase"/>
    <property type="match status" value="1"/>
</dbReference>
<feature type="compositionally biased region" description="Polar residues" evidence="18">
    <location>
        <begin position="416"/>
        <end position="437"/>
    </location>
</feature>
<dbReference type="InterPro" id="IPR041938">
    <property type="entry name" value="Hist-Lys_N-MTase_N"/>
</dbReference>
<feature type="region of interest" description="Disordered" evidence="18">
    <location>
        <begin position="1241"/>
        <end position="1266"/>
    </location>
</feature>
<feature type="region of interest" description="Disordered" evidence="18">
    <location>
        <begin position="581"/>
        <end position="630"/>
    </location>
</feature>
<dbReference type="Pfam" id="PF00856">
    <property type="entry name" value="SET"/>
    <property type="match status" value="1"/>
</dbReference>
<evidence type="ECO:0000256" key="8">
    <source>
        <dbReference type="ARBA" id="ARBA00022679"/>
    </source>
</evidence>
<feature type="region of interest" description="Disordered" evidence="18">
    <location>
        <begin position="522"/>
        <end position="541"/>
    </location>
</feature>
<keyword evidence="5" id="KW-0158">Chromosome</keyword>
<dbReference type="InterPro" id="IPR001214">
    <property type="entry name" value="SET_dom"/>
</dbReference>
<feature type="domain" description="SET" evidence="19">
    <location>
        <begin position="107"/>
        <end position="219"/>
    </location>
</feature>
<dbReference type="Proteomes" id="UP001314229">
    <property type="component" value="Unassembled WGS sequence"/>
</dbReference>
<evidence type="ECO:0000256" key="1">
    <source>
        <dbReference type="ARBA" id="ARBA00004123"/>
    </source>
</evidence>
<feature type="region of interest" description="Disordered" evidence="18">
    <location>
        <begin position="391"/>
        <end position="457"/>
    </location>
</feature>
<evidence type="ECO:0000256" key="11">
    <source>
        <dbReference type="ARBA" id="ARBA00023015"/>
    </source>
</evidence>
<dbReference type="FunFam" id="2.170.270.10:FF:000006">
    <property type="entry name" value="Histone-lysine N-methyltransferase"/>
    <property type="match status" value="1"/>
</dbReference>
<dbReference type="InterPro" id="IPR046341">
    <property type="entry name" value="SET_dom_sf"/>
</dbReference>
<dbReference type="GO" id="GO:0140944">
    <property type="term" value="F:histone H4K20 monomethyltransferase activity"/>
    <property type="evidence" value="ECO:0007669"/>
    <property type="project" value="UniProtKB-EC"/>
</dbReference>
<feature type="region of interest" description="Disordered" evidence="18">
    <location>
        <begin position="889"/>
        <end position="1051"/>
    </location>
</feature>
<feature type="region of interest" description="Disordered" evidence="18">
    <location>
        <begin position="312"/>
        <end position="343"/>
    </location>
</feature>
<proteinExistence type="predicted"/>
<dbReference type="SUPFAM" id="SSF82199">
    <property type="entry name" value="SET domain"/>
    <property type="match status" value="1"/>
</dbReference>
<dbReference type="EMBL" id="CAWUFR010000126">
    <property type="protein sequence ID" value="CAK6968813.1"/>
    <property type="molecule type" value="Genomic_DNA"/>
</dbReference>
<evidence type="ECO:0000256" key="5">
    <source>
        <dbReference type="ARBA" id="ARBA00022454"/>
    </source>
</evidence>
<dbReference type="InterPro" id="IPR039977">
    <property type="entry name" value="Suv4-20/Set9"/>
</dbReference>
<comment type="caution">
    <text evidence="20">The sequence shown here is derived from an EMBL/GenBank/DDBJ whole genome shotgun (WGS) entry which is preliminary data.</text>
</comment>
<keyword evidence="8" id="KW-0808">Transferase</keyword>
<dbReference type="EC" id="2.1.1.361" evidence="3"/>
<feature type="compositionally biased region" description="Basic residues" evidence="18">
    <location>
        <begin position="898"/>
        <end position="918"/>
    </location>
</feature>
<feature type="compositionally biased region" description="Polar residues" evidence="18">
    <location>
        <begin position="616"/>
        <end position="630"/>
    </location>
</feature>
<feature type="compositionally biased region" description="Polar residues" evidence="18">
    <location>
        <begin position="1888"/>
        <end position="1914"/>
    </location>
</feature>
<feature type="region of interest" description="Disordered" evidence="18">
    <location>
        <begin position="2111"/>
        <end position="2141"/>
    </location>
</feature>
<dbReference type="Gene3D" id="2.170.270.10">
    <property type="entry name" value="SET domain"/>
    <property type="match status" value="1"/>
</dbReference>
<reference evidence="20 21" key="1">
    <citation type="submission" date="2024-01" db="EMBL/GenBank/DDBJ databases">
        <authorList>
            <person name="Alioto T."/>
            <person name="Alioto T."/>
            <person name="Gomez Garrido J."/>
        </authorList>
    </citation>
    <scope>NUCLEOTIDE SEQUENCE [LARGE SCALE GENOMIC DNA]</scope>
</reference>
<feature type="compositionally biased region" description="Polar residues" evidence="18">
    <location>
        <begin position="1984"/>
        <end position="1996"/>
    </location>
</feature>
<keyword evidence="21" id="KW-1185">Reference proteome</keyword>
<dbReference type="PANTHER" id="PTHR12977">
    <property type="entry name" value="SUPPRESSOR OF VARIEGATION 4-20-RELATED"/>
    <property type="match status" value="1"/>
</dbReference>
<dbReference type="SMART" id="SM00317">
    <property type="entry name" value="SET"/>
    <property type="match status" value="1"/>
</dbReference>
<keyword evidence="13" id="KW-0539">Nucleus</keyword>
<organism evidence="20 21">
    <name type="scientific">Scomber scombrus</name>
    <name type="common">Atlantic mackerel</name>
    <name type="synonym">Scomber vernalis</name>
    <dbReference type="NCBI Taxonomy" id="13677"/>
    <lineage>
        <taxon>Eukaryota</taxon>
        <taxon>Metazoa</taxon>
        <taxon>Chordata</taxon>
        <taxon>Craniata</taxon>
        <taxon>Vertebrata</taxon>
        <taxon>Euteleostomi</taxon>
        <taxon>Actinopterygii</taxon>
        <taxon>Neopterygii</taxon>
        <taxon>Teleostei</taxon>
        <taxon>Neoteleostei</taxon>
        <taxon>Acanthomorphata</taxon>
        <taxon>Pelagiaria</taxon>
        <taxon>Scombriformes</taxon>
        <taxon>Scombridae</taxon>
        <taxon>Scomber</taxon>
    </lineage>
</organism>
<dbReference type="EC" id="2.1.1.362" evidence="4"/>
<evidence type="ECO:0000259" key="19">
    <source>
        <dbReference type="PROSITE" id="PS50280"/>
    </source>
</evidence>
<accession>A0AAV1PB01</accession>
<feature type="compositionally biased region" description="Polar residues" evidence="18">
    <location>
        <begin position="392"/>
        <end position="405"/>
    </location>
</feature>
<evidence type="ECO:0000256" key="12">
    <source>
        <dbReference type="ARBA" id="ARBA00023163"/>
    </source>
</evidence>